<evidence type="ECO:0000313" key="2">
    <source>
        <dbReference type="Proteomes" id="UP001163603"/>
    </source>
</evidence>
<dbReference type="Proteomes" id="UP001163603">
    <property type="component" value="Chromosome 7"/>
</dbReference>
<gene>
    <name evidence="1" type="ORF">Pint_25962</name>
</gene>
<evidence type="ECO:0000313" key="1">
    <source>
        <dbReference type="EMBL" id="KAJ0034703.1"/>
    </source>
</evidence>
<organism evidence="1 2">
    <name type="scientific">Pistacia integerrima</name>
    <dbReference type="NCBI Taxonomy" id="434235"/>
    <lineage>
        <taxon>Eukaryota</taxon>
        <taxon>Viridiplantae</taxon>
        <taxon>Streptophyta</taxon>
        <taxon>Embryophyta</taxon>
        <taxon>Tracheophyta</taxon>
        <taxon>Spermatophyta</taxon>
        <taxon>Magnoliopsida</taxon>
        <taxon>eudicotyledons</taxon>
        <taxon>Gunneridae</taxon>
        <taxon>Pentapetalae</taxon>
        <taxon>rosids</taxon>
        <taxon>malvids</taxon>
        <taxon>Sapindales</taxon>
        <taxon>Anacardiaceae</taxon>
        <taxon>Pistacia</taxon>
    </lineage>
</organism>
<reference evidence="2" key="1">
    <citation type="journal article" date="2023" name="G3 (Bethesda)">
        <title>Genome assembly and association tests identify interacting loci associated with vigor, precocity, and sex in interspecific pistachio rootstocks.</title>
        <authorList>
            <person name="Palmer W."/>
            <person name="Jacygrad E."/>
            <person name="Sagayaradj S."/>
            <person name="Cavanaugh K."/>
            <person name="Han R."/>
            <person name="Bertier L."/>
            <person name="Beede B."/>
            <person name="Kafkas S."/>
            <person name="Golino D."/>
            <person name="Preece J."/>
            <person name="Michelmore R."/>
        </authorList>
    </citation>
    <scope>NUCLEOTIDE SEQUENCE [LARGE SCALE GENOMIC DNA]</scope>
</reference>
<dbReference type="EMBL" id="CM047742">
    <property type="protein sequence ID" value="KAJ0034703.1"/>
    <property type="molecule type" value="Genomic_DNA"/>
</dbReference>
<keyword evidence="2" id="KW-1185">Reference proteome</keyword>
<sequence>MFQLTTPSTGSVEKRQKRDNLLIQIVLFPLFLLHNSTYGIYGPGYLFKGTTPLHHAFLIFIIFAFTGAYCALIIGDKPQSAKLQRFYSIISVVSVSLALSFLVTDLFLQYATFSILGSKFWKNEKLQFIKSRSINDNNLIESCFH</sequence>
<accession>A0ACC0YD13</accession>
<comment type="caution">
    <text evidence="1">The sequence shown here is derived from an EMBL/GenBank/DDBJ whole genome shotgun (WGS) entry which is preliminary data.</text>
</comment>
<proteinExistence type="predicted"/>
<name>A0ACC0YD13_9ROSI</name>
<protein>
    <submittedName>
        <fullName evidence="1">Uncharacterized protein</fullName>
    </submittedName>
</protein>